<dbReference type="AlphaFoldDB" id="F4CLQ5"/>
<dbReference type="HOGENOM" id="CLU_2603459_0_0_11"/>
<protein>
    <submittedName>
        <fullName evidence="1">Uncharacterized protein</fullName>
    </submittedName>
</protein>
<gene>
    <name evidence="1" type="ordered locus">Psed_6082</name>
</gene>
<evidence type="ECO:0000313" key="1">
    <source>
        <dbReference type="EMBL" id="AEA28187.1"/>
    </source>
</evidence>
<dbReference type="EMBL" id="CP002593">
    <property type="protein sequence ID" value="AEA28187.1"/>
    <property type="molecule type" value="Genomic_DNA"/>
</dbReference>
<dbReference type="Proteomes" id="UP000007809">
    <property type="component" value="Chromosome"/>
</dbReference>
<name>F4CLQ5_PSEUX</name>
<accession>F4CLQ5</accession>
<proteinExistence type="predicted"/>
<dbReference type="KEGG" id="pdx:Psed_6082"/>
<organism evidence="1 2">
    <name type="scientific">Pseudonocardia dioxanivorans (strain ATCC 55486 / DSM 44775 / JCM 13855 / CB1190)</name>
    <dbReference type="NCBI Taxonomy" id="675635"/>
    <lineage>
        <taxon>Bacteria</taxon>
        <taxon>Bacillati</taxon>
        <taxon>Actinomycetota</taxon>
        <taxon>Actinomycetes</taxon>
        <taxon>Pseudonocardiales</taxon>
        <taxon>Pseudonocardiaceae</taxon>
        <taxon>Pseudonocardia</taxon>
    </lineage>
</organism>
<sequence>MPATTSTTHDSRGFVDAAQVLQELAVHEQGSDPRRAAISASVAALVTACGHHVDQLPPEVTRAAVGLVGAVDRAAGLHR</sequence>
<dbReference type="RefSeq" id="WP_013678077.1">
    <property type="nucleotide sequence ID" value="NC_015312.1"/>
</dbReference>
<evidence type="ECO:0000313" key="2">
    <source>
        <dbReference type="Proteomes" id="UP000007809"/>
    </source>
</evidence>
<keyword evidence="2" id="KW-1185">Reference proteome</keyword>
<reference evidence="1 2" key="1">
    <citation type="journal article" date="2011" name="J. Bacteriol.">
        <title>Genome sequence of the 1,4-dioxane-degrading Pseudonocardia dioxanivorans strain CB1190.</title>
        <authorList>
            <person name="Sales C.M."/>
            <person name="Mahendra S."/>
            <person name="Grostern A."/>
            <person name="Parales R.E."/>
            <person name="Goodwin L.A."/>
            <person name="Woyke T."/>
            <person name="Nolan M."/>
            <person name="Lapidus A."/>
            <person name="Chertkov O."/>
            <person name="Ovchinnikova G."/>
            <person name="Sczyrba A."/>
            <person name="Alvarez-Cohen L."/>
        </authorList>
    </citation>
    <scope>NUCLEOTIDE SEQUENCE [LARGE SCALE GENOMIC DNA]</scope>
    <source>
        <strain evidence="2">ATCC 55486 / DSM 44775 / JCM 13855 / CB1190</strain>
    </source>
</reference>